<organism evidence="2">
    <name type="scientific">metagenome</name>
    <dbReference type="NCBI Taxonomy" id="256318"/>
    <lineage>
        <taxon>unclassified sequences</taxon>
        <taxon>metagenomes</taxon>
    </lineage>
</organism>
<evidence type="ECO:0000256" key="1">
    <source>
        <dbReference type="SAM" id="MobiDB-lite"/>
    </source>
</evidence>
<feature type="region of interest" description="Disordered" evidence="1">
    <location>
        <begin position="58"/>
        <end position="99"/>
    </location>
</feature>
<dbReference type="EMBL" id="UIDG01000001">
    <property type="protein sequence ID" value="SUS03382.1"/>
    <property type="molecule type" value="Genomic_DNA"/>
</dbReference>
<reference evidence="2" key="1">
    <citation type="submission" date="2018-07" db="EMBL/GenBank/DDBJ databases">
        <authorList>
            <person name="Quirk P.G."/>
            <person name="Krulwich T.A."/>
        </authorList>
    </citation>
    <scope>NUCLEOTIDE SEQUENCE</scope>
</reference>
<sequence length="132" mass="14433">MMLWVSEEVRNAAQAASSLSSSQANELLQEAGTARYAVTHEWIGAQAICAEGRVVSPGDDKRPHMRCDTQSGDRKAMTVSAASGDEEESRDDECGKLASLQEHFQSPGGVDDPVTLFARCWSKALRAIFRFR</sequence>
<proteinExistence type="predicted"/>
<dbReference type="AlphaFoldDB" id="A0A380T8G0"/>
<evidence type="ECO:0000313" key="2">
    <source>
        <dbReference type="EMBL" id="SUS03382.1"/>
    </source>
</evidence>
<name>A0A380T8G0_9ZZZZ</name>
<protein>
    <submittedName>
        <fullName evidence="2">Uncharacterized protein</fullName>
    </submittedName>
</protein>
<feature type="compositionally biased region" description="Basic and acidic residues" evidence="1">
    <location>
        <begin position="58"/>
        <end position="76"/>
    </location>
</feature>
<accession>A0A380T8G0</accession>
<gene>
    <name evidence="2" type="ORF">DF3PB_10134</name>
</gene>